<comment type="similarity">
    <text evidence="1 7">Belongs to the bacterial ribosomal protein bS6 family.</text>
</comment>
<dbReference type="GO" id="GO:0005737">
    <property type="term" value="C:cytoplasm"/>
    <property type="evidence" value="ECO:0007669"/>
    <property type="project" value="UniProtKB-ARBA"/>
</dbReference>
<dbReference type="GO" id="GO:1990904">
    <property type="term" value="C:ribonucleoprotein complex"/>
    <property type="evidence" value="ECO:0007669"/>
    <property type="project" value="UniProtKB-KW"/>
</dbReference>
<dbReference type="GO" id="GO:0006412">
    <property type="term" value="P:translation"/>
    <property type="evidence" value="ECO:0007669"/>
    <property type="project" value="UniProtKB-UniRule"/>
</dbReference>
<evidence type="ECO:0000256" key="3">
    <source>
        <dbReference type="ARBA" id="ARBA00022884"/>
    </source>
</evidence>
<name>A0A7V0LUY4_UNCW3</name>
<evidence type="ECO:0000256" key="1">
    <source>
        <dbReference type="ARBA" id="ARBA00009512"/>
    </source>
</evidence>
<dbReference type="AlphaFoldDB" id="A0A7V0LUY4"/>
<dbReference type="InterPro" id="IPR000529">
    <property type="entry name" value="Ribosomal_bS6"/>
</dbReference>
<dbReference type="EMBL" id="DRDR01000132">
    <property type="protein sequence ID" value="HDL60419.1"/>
    <property type="molecule type" value="Genomic_DNA"/>
</dbReference>
<keyword evidence="3 7" id="KW-0694">RNA-binding</keyword>
<keyword evidence="4 7" id="KW-0689">Ribosomal protein</keyword>
<dbReference type="PROSITE" id="PS01048">
    <property type="entry name" value="RIBOSOMAL_S6"/>
    <property type="match status" value="1"/>
</dbReference>
<evidence type="ECO:0000313" key="8">
    <source>
        <dbReference type="EMBL" id="HDL60419.1"/>
    </source>
</evidence>
<dbReference type="InterPro" id="IPR014717">
    <property type="entry name" value="Transl_elong_EF1B/ribsomal_bS6"/>
</dbReference>
<dbReference type="InterPro" id="IPR020815">
    <property type="entry name" value="Ribosomal_bS6_CS"/>
</dbReference>
<keyword evidence="5 7" id="KW-0687">Ribonucleoprotein</keyword>
<dbReference type="PANTHER" id="PTHR21011">
    <property type="entry name" value="MITOCHONDRIAL 28S RIBOSOMAL PROTEIN S6"/>
    <property type="match status" value="1"/>
</dbReference>
<evidence type="ECO:0000256" key="5">
    <source>
        <dbReference type="ARBA" id="ARBA00023274"/>
    </source>
</evidence>
<organism evidence="8">
    <name type="scientific">candidate division WOR-3 bacterium</name>
    <dbReference type="NCBI Taxonomy" id="2052148"/>
    <lineage>
        <taxon>Bacteria</taxon>
        <taxon>Bacteria division WOR-3</taxon>
    </lineage>
</organism>
<dbReference type="PANTHER" id="PTHR21011:SF1">
    <property type="entry name" value="SMALL RIBOSOMAL SUBUNIT PROTEIN BS6M"/>
    <property type="match status" value="1"/>
</dbReference>
<dbReference type="CDD" id="cd00473">
    <property type="entry name" value="bS6"/>
    <property type="match status" value="1"/>
</dbReference>
<dbReference type="Pfam" id="PF01250">
    <property type="entry name" value="Ribosomal_S6"/>
    <property type="match status" value="1"/>
</dbReference>
<keyword evidence="2 7" id="KW-0699">rRNA-binding</keyword>
<gene>
    <name evidence="7 8" type="primary">rpsF</name>
    <name evidence="8" type="ORF">ENH14_03070</name>
</gene>
<reference evidence="8" key="1">
    <citation type="journal article" date="2020" name="mSystems">
        <title>Genome- and Community-Level Interaction Insights into Carbon Utilization and Element Cycling Functions of Hydrothermarchaeota in Hydrothermal Sediment.</title>
        <authorList>
            <person name="Zhou Z."/>
            <person name="Liu Y."/>
            <person name="Xu W."/>
            <person name="Pan J."/>
            <person name="Luo Z.H."/>
            <person name="Li M."/>
        </authorList>
    </citation>
    <scope>NUCLEOTIDE SEQUENCE [LARGE SCALE GENOMIC DNA]</scope>
    <source>
        <strain evidence="8">HyVt-28</strain>
    </source>
</reference>
<dbReference type="InterPro" id="IPR020814">
    <property type="entry name" value="Ribosomal_S6_plastid/chlpt"/>
</dbReference>
<dbReference type="Proteomes" id="UP000886381">
    <property type="component" value="Unassembled WGS sequence"/>
</dbReference>
<protein>
    <recommendedName>
        <fullName evidence="6 7">Small ribosomal subunit protein bS6</fullName>
    </recommendedName>
</protein>
<comment type="function">
    <text evidence="7">Binds together with bS18 to 16S ribosomal RNA.</text>
</comment>
<dbReference type="GO" id="GO:0005840">
    <property type="term" value="C:ribosome"/>
    <property type="evidence" value="ECO:0007669"/>
    <property type="project" value="UniProtKB-KW"/>
</dbReference>
<evidence type="ECO:0000256" key="7">
    <source>
        <dbReference type="HAMAP-Rule" id="MF_00360"/>
    </source>
</evidence>
<comment type="caution">
    <text evidence="8">The sequence shown here is derived from an EMBL/GenBank/DDBJ whole genome shotgun (WGS) entry which is preliminary data.</text>
</comment>
<dbReference type="Gene3D" id="3.30.70.60">
    <property type="match status" value="1"/>
</dbReference>
<proteinExistence type="inferred from homology"/>
<sequence length="94" mass="11511">MRKYEMMVIIDPELKEEEIKNNIEKLKGIINKNEKGKIESIDEWGKRELAYEIKRKREGYYVIYYFESKPEILEDLKKELRLNKSFIRGLIVRR</sequence>
<dbReference type="NCBIfam" id="TIGR00166">
    <property type="entry name" value="S6"/>
    <property type="match status" value="1"/>
</dbReference>
<dbReference type="GO" id="GO:0003735">
    <property type="term" value="F:structural constituent of ribosome"/>
    <property type="evidence" value="ECO:0007669"/>
    <property type="project" value="InterPro"/>
</dbReference>
<dbReference type="InterPro" id="IPR035980">
    <property type="entry name" value="Ribosomal_bS6_sf"/>
</dbReference>
<dbReference type="GO" id="GO:0070181">
    <property type="term" value="F:small ribosomal subunit rRNA binding"/>
    <property type="evidence" value="ECO:0007669"/>
    <property type="project" value="TreeGrafter"/>
</dbReference>
<accession>A0A7V0LUY4</accession>
<evidence type="ECO:0000256" key="2">
    <source>
        <dbReference type="ARBA" id="ARBA00022730"/>
    </source>
</evidence>
<evidence type="ECO:0000256" key="4">
    <source>
        <dbReference type="ARBA" id="ARBA00022980"/>
    </source>
</evidence>
<dbReference type="HAMAP" id="MF_00360">
    <property type="entry name" value="Ribosomal_bS6"/>
    <property type="match status" value="1"/>
</dbReference>
<dbReference type="SUPFAM" id="SSF54995">
    <property type="entry name" value="Ribosomal protein S6"/>
    <property type="match status" value="1"/>
</dbReference>
<evidence type="ECO:0000256" key="6">
    <source>
        <dbReference type="ARBA" id="ARBA00035294"/>
    </source>
</evidence>